<proteinExistence type="evidence at transcript level"/>
<keyword evidence="3" id="KW-0964">Secreted</keyword>
<evidence type="ECO:0000256" key="7">
    <source>
        <dbReference type="SAM" id="SignalP"/>
    </source>
</evidence>
<gene>
    <name evidence="8" type="primary">gnrh1</name>
</gene>
<accession>T2BPI3</accession>
<feature type="chain" id="PRO_5004597886" evidence="7">
    <location>
        <begin position="23"/>
        <end position="92"/>
    </location>
</feature>
<dbReference type="InterPro" id="IPR002012">
    <property type="entry name" value="GnRH"/>
</dbReference>
<keyword evidence="4" id="KW-0372">Hormone</keyword>
<evidence type="ECO:0000313" key="8">
    <source>
        <dbReference type="EMBL" id="AGV15518.1"/>
    </source>
</evidence>
<comment type="similarity">
    <text evidence="2">Belongs to the GnRH family.</text>
</comment>
<reference evidence="8" key="1">
    <citation type="submission" date="2013-04" db="EMBL/GenBank/DDBJ databases">
        <title>Medaka-type GnRH regulates sexual maturation in the bambooleaf wrasse Pseudolabrus sieboldi.</title>
        <authorList>
            <person name="Kitano H."/>
            <person name="Nagase R."/>
            <person name="Irie S."/>
            <person name="Amano M."/>
            <person name="Ohkubo K."/>
            <person name="Shimizu A."/>
            <person name="Yamaguchi A."/>
            <person name="Matsuyama M."/>
        </authorList>
    </citation>
    <scope>NUCLEOTIDE SEQUENCE</scope>
</reference>
<name>T2BPI3_9LABR</name>
<evidence type="ECO:0000256" key="6">
    <source>
        <dbReference type="ARBA" id="ARBA00023283"/>
    </source>
</evidence>
<feature type="signal peptide" evidence="7">
    <location>
        <begin position="1"/>
        <end position="22"/>
    </location>
</feature>
<evidence type="ECO:0000256" key="4">
    <source>
        <dbReference type="ARBA" id="ARBA00022702"/>
    </source>
</evidence>
<dbReference type="GO" id="GO:0005179">
    <property type="term" value="F:hormone activity"/>
    <property type="evidence" value="ECO:0007669"/>
    <property type="project" value="UniProtKB-KW"/>
</dbReference>
<keyword evidence="7" id="KW-0732">Signal</keyword>
<sequence>MAAPSLALWLLLVGAVIPPGCCQHWSFGLSPGGKRELDNLSDTLDNIVKGFPPVDAPCSVLGCEEEFPIAKSCRQRGALGSVTKSGHIKYEK</sequence>
<dbReference type="PROSITE" id="PS00473">
    <property type="entry name" value="GNRH"/>
    <property type="match status" value="1"/>
</dbReference>
<dbReference type="EMBL" id="KC896411">
    <property type="protein sequence ID" value="AGV15518.1"/>
    <property type="molecule type" value="mRNA"/>
</dbReference>
<evidence type="ECO:0000256" key="1">
    <source>
        <dbReference type="ARBA" id="ARBA00004613"/>
    </source>
</evidence>
<comment type="subcellular location">
    <subcellularLocation>
        <location evidence="1">Secreted</location>
    </subcellularLocation>
</comment>
<evidence type="ECO:0000256" key="3">
    <source>
        <dbReference type="ARBA" id="ARBA00022525"/>
    </source>
</evidence>
<dbReference type="GO" id="GO:0005576">
    <property type="term" value="C:extracellular region"/>
    <property type="evidence" value="ECO:0007669"/>
    <property type="project" value="UniProtKB-SubCell"/>
</dbReference>
<evidence type="ECO:0000256" key="2">
    <source>
        <dbReference type="ARBA" id="ARBA00010968"/>
    </source>
</evidence>
<organism evidence="8">
    <name type="scientific">Pseudolabrus sieboldi</name>
    <dbReference type="NCBI Taxonomy" id="98377"/>
    <lineage>
        <taxon>Eukaryota</taxon>
        <taxon>Metazoa</taxon>
        <taxon>Chordata</taxon>
        <taxon>Craniata</taxon>
        <taxon>Vertebrata</taxon>
        <taxon>Euteleostomi</taxon>
        <taxon>Actinopterygii</taxon>
        <taxon>Neopterygii</taxon>
        <taxon>Teleostei</taxon>
        <taxon>Neoteleostei</taxon>
        <taxon>Acanthomorphata</taxon>
        <taxon>Eupercaria</taxon>
        <taxon>Labriformes</taxon>
        <taxon>Labridae</taxon>
        <taxon>Pseudolabrus</taxon>
    </lineage>
</organism>
<keyword evidence="6" id="KW-0873">Pyrrolidone carboxylic acid</keyword>
<evidence type="ECO:0000256" key="5">
    <source>
        <dbReference type="ARBA" id="ARBA00022815"/>
    </source>
</evidence>
<dbReference type="AlphaFoldDB" id="T2BPI3"/>
<protein>
    <submittedName>
        <fullName evidence="8">Medaka-type gonadotropin-releasing hormone</fullName>
    </submittedName>
</protein>
<keyword evidence="5" id="KW-0027">Amidation</keyword>